<dbReference type="InterPro" id="IPR003779">
    <property type="entry name" value="CMD-like"/>
</dbReference>
<evidence type="ECO:0000313" key="4">
    <source>
        <dbReference type="Proteomes" id="UP001155901"/>
    </source>
</evidence>
<dbReference type="AlphaFoldDB" id="A0AA41L6N3"/>
<reference evidence="3" key="2">
    <citation type="submission" date="2022-03" db="EMBL/GenBank/DDBJ databases">
        <title>Genome Encyclopedia of Bacteria and Archaea VI: Functional Genomics of Type Strains.</title>
        <authorList>
            <person name="Whitman W."/>
        </authorList>
    </citation>
    <scope>NUCLEOTIDE SEQUENCE</scope>
    <source>
        <strain evidence="3">HSC-15S17</strain>
    </source>
</reference>
<dbReference type="EMBL" id="JAHTGR010000033">
    <property type="protein sequence ID" value="MBV6325449.1"/>
    <property type="molecule type" value="Genomic_DNA"/>
</dbReference>
<evidence type="ECO:0000259" key="1">
    <source>
        <dbReference type="Pfam" id="PF02627"/>
    </source>
</evidence>
<evidence type="ECO:0000313" key="3">
    <source>
        <dbReference type="EMBL" id="MCP2012650.1"/>
    </source>
</evidence>
<keyword evidence="5" id="KW-1185">Reference proteome</keyword>
<feature type="domain" description="Carboxymuconolactone decarboxylase-like" evidence="1">
    <location>
        <begin position="12"/>
        <end position="92"/>
    </location>
</feature>
<comment type="caution">
    <text evidence="2">The sequence shown here is derived from an EMBL/GenBank/DDBJ whole genome shotgun (WGS) entry which is preliminary data.</text>
</comment>
<evidence type="ECO:0000313" key="2">
    <source>
        <dbReference type="EMBL" id="MBV6325449.1"/>
    </source>
</evidence>
<accession>A0AA41L6N3</accession>
<sequence>MLTRLNFCGASPETIKALSALEGAANNLGLEASQLELVKARASQLNGCAYWVDLHTTDARKAGEADHCLRGVSARRETPFFSRRKHAALGWTVALTRLPLAHAPDADYEYQVANFSSKETADLTLAISTINRRNRLAVGLRRMPAA</sequence>
<dbReference type="Proteomes" id="UP001162889">
    <property type="component" value="Unassembled WGS sequence"/>
</dbReference>
<organism evidence="2 4">
    <name type="scientific">Duganella violaceipulchra</name>
    <dbReference type="NCBI Taxonomy" id="2849652"/>
    <lineage>
        <taxon>Bacteria</taxon>
        <taxon>Pseudomonadati</taxon>
        <taxon>Pseudomonadota</taxon>
        <taxon>Betaproteobacteria</taxon>
        <taxon>Burkholderiales</taxon>
        <taxon>Oxalobacteraceae</taxon>
        <taxon>Telluria group</taxon>
        <taxon>Duganella</taxon>
    </lineage>
</organism>
<dbReference type="Pfam" id="PF02627">
    <property type="entry name" value="CMD"/>
    <property type="match status" value="1"/>
</dbReference>
<dbReference type="PANTHER" id="PTHR34846">
    <property type="entry name" value="4-CARBOXYMUCONOLACTONE DECARBOXYLASE FAMILY PROTEIN (AFU_ORTHOLOGUE AFUA_6G11590)"/>
    <property type="match status" value="1"/>
</dbReference>
<dbReference type="InterPro" id="IPR004675">
    <property type="entry name" value="AhpD_core"/>
</dbReference>
<dbReference type="PANTHER" id="PTHR34846:SF10">
    <property type="entry name" value="CYTOPLASMIC PROTEIN"/>
    <property type="match status" value="1"/>
</dbReference>
<dbReference type="Proteomes" id="UP001155901">
    <property type="component" value="Unassembled WGS sequence"/>
</dbReference>
<dbReference type="NCBIfam" id="TIGR00778">
    <property type="entry name" value="ahpD_dom"/>
    <property type="match status" value="1"/>
</dbReference>
<gene>
    <name evidence="2" type="ORF">KVP70_31535</name>
    <name evidence="3" type="ORF">L1274_006421</name>
</gene>
<protein>
    <submittedName>
        <fullName evidence="3">AhpD family alkylhydroperoxidase</fullName>
    </submittedName>
    <submittedName>
        <fullName evidence="2">Carboxymuconolactone decarboxylase family protein</fullName>
    </submittedName>
</protein>
<proteinExistence type="predicted"/>
<evidence type="ECO:0000313" key="5">
    <source>
        <dbReference type="Proteomes" id="UP001162889"/>
    </source>
</evidence>
<dbReference type="RefSeq" id="WP_217946331.1">
    <property type="nucleotide sequence ID" value="NZ_JAHTGR010000033.1"/>
</dbReference>
<name>A0AA41L6N3_9BURK</name>
<reference evidence="2" key="1">
    <citation type="submission" date="2021-07" db="EMBL/GenBank/DDBJ databases">
        <title>Characterization of violacein-producing bacteria and related species.</title>
        <authorList>
            <person name="Wilson H.S."/>
            <person name="De Leon M.E."/>
        </authorList>
    </citation>
    <scope>NUCLEOTIDE SEQUENCE</scope>
    <source>
        <strain evidence="2">HSC-15S17</strain>
    </source>
</reference>
<dbReference type="EMBL" id="JALJZU010000024">
    <property type="protein sequence ID" value="MCP2012650.1"/>
    <property type="molecule type" value="Genomic_DNA"/>
</dbReference>
<dbReference type="GO" id="GO:0051920">
    <property type="term" value="F:peroxiredoxin activity"/>
    <property type="evidence" value="ECO:0007669"/>
    <property type="project" value="InterPro"/>
</dbReference>